<dbReference type="CDD" id="cd00158">
    <property type="entry name" value="RHOD"/>
    <property type="match status" value="1"/>
</dbReference>
<dbReference type="PANTHER" id="PTHR43031">
    <property type="entry name" value="FAD-DEPENDENT OXIDOREDUCTASE"/>
    <property type="match status" value="1"/>
</dbReference>
<dbReference type="SUPFAM" id="SSF52821">
    <property type="entry name" value="Rhodanese/Cell cycle control phosphatase"/>
    <property type="match status" value="1"/>
</dbReference>
<proteinExistence type="predicted"/>
<feature type="transmembrane region" description="Helical" evidence="1">
    <location>
        <begin position="6"/>
        <end position="21"/>
    </location>
</feature>
<dbReference type="Gene3D" id="3.40.250.10">
    <property type="entry name" value="Rhodanese-like domain"/>
    <property type="match status" value="1"/>
</dbReference>
<dbReference type="InterPro" id="IPR036873">
    <property type="entry name" value="Rhodanese-like_dom_sf"/>
</dbReference>
<gene>
    <name evidence="3" type="ORF">SAMN05192533_103311</name>
</gene>
<dbReference type="EMBL" id="FOBW01000003">
    <property type="protein sequence ID" value="SEM54640.1"/>
    <property type="molecule type" value="Genomic_DNA"/>
</dbReference>
<organism evidence="3 4">
    <name type="scientific">Mesobacillus persicus</name>
    <dbReference type="NCBI Taxonomy" id="930146"/>
    <lineage>
        <taxon>Bacteria</taxon>
        <taxon>Bacillati</taxon>
        <taxon>Bacillota</taxon>
        <taxon>Bacilli</taxon>
        <taxon>Bacillales</taxon>
        <taxon>Bacillaceae</taxon>
        <taxon>Mesobacillus</taxon>
    </lineage>
</organism>
<keyword evidence="1" id="KW-0472">Membrane</keyword>
<dbReference type="Pfam" id="PF00581">
    <property type="entry name" value="Rhodanese"/>
    <property type="match status" value="1"/>
</dbReference>
<dbReference type="OrthoDB" id="9800872at2"/>
<evidence type="ECO:0000313" key="3">
    <source>
        <dbReference type="EMBL" id="SEM54640.1"/>
    </source>
</evidence>
<accession>A0A1H7Z887</accession>
<dbReference type="AlphaFoldDB" id="A0A1H7Z887"/>
<keyword evidence="1" id="KW-1133">Transmembrane helix</keyword>
<evidence type="ECO:0000256" key="1">
    <source>
        <dbReference type="SAM" id="Phobius"/>
    </source>
</evidence>
<dbReference type="InterPro" id="IPR001763">
    <property type="entry name" value="Rhodanese-like_dom"/>
</dbReference>
<reference evidence="4" key="1">
    <citation type="submission" date="2016-10" db="EMBL/GenBank/DDBJ databases">
        <authorList>
            <person name="Varghese N."/>
            <person name="Submissions S."/>
        </authorList>
    </citation>
    <scope>NUCLEOTIDE SEQUENCE [LARGE SCALE GENOMIC DNA]</scope>
    <source>
        <strain evidence="4">B48,IBRC-M 10115,DSM 25386,CECT 8001</strain>
    </source>
</reference>
<protein>
    <recommendedName>
        <fullName evidence="2">Rhodanese domain-containing protein</fullName>
    </recommendedName>
</protein>
<evidence type="ECO:0000313" key="4">
    <source>
        <dbReference type="Proteomes" id="UP000198553"/>
    </source>
</evidence>
<dbReference type="RefSeq" id="WP_090742772.1">
    <property type="nucleotide sequence ID" value="NZ_FOBW01000003.1"/>
</dbReference>
<dbReference type="PROSITE" id="PS50206">
    <property type="entry name" value="RHODANESE_3"/>
    <property type="match status" value="1"/>
</dbReference>
<name>A0A1H7Z887_9BACI</name>
<evidence type="ECO:0000259" key="2">
    <source>
        <dbReference type="PROSITE" id="PS50206"/>
    </source>
</evidence>
<dbReference type="SMART" id="SM00450">
    <property type="entry name" value="RHOD"/>
    <property type="match status" value="1"/>
</dbReference>
<keyword evidence="4" id="KW-1185">Reference proteome</keyword>
<dbReference type="InterPro" id="IPR050229">
    <property type="entry name" value="GlpE_sulfurtransferase"/>
</dbReference>
<dbReference type="STRING" id="930146.SAMN05192533_103311"/>
<sequence>MEYVNYVLIAIIAFVFIKRLIPVKGIRHISTGELKNELKDKNKQFIDVRTPGEFKGNHIRGFNNLPLHQLAQKSNSLQKDKEVVVICQSGMRSQKACSQLKKLGFTNITNVKGGVSAWRP</sequence>
<dbReference type="PANTHER" id="PTHR43031:SF17">
    <property type="entry name" value="SULFURTRANSFERASE YTWF-RELATED"/>
    <property type="match status" value="1"/>
</dbReference>
<feature type="domain" description="Rhodanese" evidence="2">
    <location>
        <begin position="39"/>
        <end position="119"/>
    </location>
</feature>
<dbReference type="Proteomes" id="UP000198553">
    <property type="component" value="Unassembled WGS sequence"/>
</dbReference>
<keyword evidence="1" id="KW-0812">Transmembrane</keyword>